<keyword evidence="1" id="KW-0732">Signal</keyword>
<feature type="chain" id="PRO_5041598422" evidence="1">
    <location>
        <begin position="24"/>
        <end position="101"/>
    </location>
</feature>
<feature type="domain" description="TIL" evidence="2">
    <location>
        <begin position="42"/>
        <end position="98"/>
    </location>
</feature>
<dbReference type="InterPro" id="IPR036084">
    <property type="entry name" value="Ser_inhib-like_sf"/>
</dbReference>
<dbReference type="SUPFAM" id="SSF57567">
    <property type="entry name" value="Serine protease inhibitors"/>
    <property type="match status" value="1"/>
</dbReference>
<dbReference type="AlphaFoldDB" id="A0A182RQI7"/>
<dbReference type="InterPro" id="IPR002919">
    <property type="entry name" value="TIL_dom"/>
</dbReference>
<protein>
    <submittedName>
        <fullName evidence="3">TIL domain-containing protein</fullName>
    </submittedName>
</protein>
<accession>A0A182RQI7</accession>
<dbReference type="Pfam" id="PF01826">
    <property type="entry name" value="TIL"/>
    <property type="match status" value="1"/>
</dbReference>
<dbReference type="VEuPathDB" id="VectorBase:AFUN008529"/>
<name>A0A182RQI7_ANOFN</name>
<dbReference type="CDD" id="cd19941">
    <property type="entry name" value="TIL"/>
    <property type="match status" value="1"/>
</dbReference>
<sequence length="101" mass="10835">MASGCTVWIVLLLGAVTISTVCCDIGTPCKVLCPDDTEMITCERKTETFKCCGPCREATCDDRTTHQECKGGCKAGCFCRDGYVRSHDGGPCVPVDSCKNE</sequence>
<evidence type="ECO:0000313" key="3">
    <source>
        <dbReference type="EnsemblMetazoa" id="AFUN008529-PA"/>
    </source>
</evidence>
<reference evidence="3" key="1">
    <citation type="submission" date="2020-05" db="UniProtKB">
        <authorList>
            <consortium name="EnsemblMetazoa"/>
        </authorList>
    </citation>
    <scope>IDENTIFICATION</scope>
    <source>
        <strain evidence="3">FUMOZ</strain>
    </source>
</reference>
<evidence type="ECO:0000259" key="2">
    <source>
        <dbReference type="Pfam" id="PF01826"/>
    </source>
</evidence>
<dbReference type="EnsemblMetazoa" id="AFUN008529-RA">
    <property type="protein sequence ID" value="AFUN008529-PA"/>
    <property type="gene ID" value="AFUN008529"/>
</dbReference>
<dbReference type="EnsemblMetazoa" id="AFUN019456-RA">
    <property type="protein sequence ID" value="AFUN019456-PA"/>
    <property type="gene ID" value="AFUN019456"/>
</dbReference>
<feature type="signal peptide" evidence="1">
    <location>
        <begin position="1"/>
        <end position="23"/>
    </location>
</feature>
<organism evidence="3">
    <name type="scientific">Anopheles funestus</name>
    <name type="common">African malaria mosquito</name>
    <dbReference type="NCBI Taxonomy" id="62324"/>
    <lineage>
        <taxon>Eukaryota</taxon>
        <taxon>Metazoa</taxon>
        <taxon>Ecdysozoa</taxon>
        <taxon>Arthropoda</taxon>
        <taxon>Hexapoda</taxon>
        <taxon>Insecta</taxon>
        <taxon>Pterygota</taxon>
        <taxon>Neoptera</taxon>
        <taxon>Endopterygota</taxon>
        <taxon>Diptera</taxon>
        <taxon>Nematocera</taxon>
        <taxon>Culicoidea</taxon>
        <taxon>Culicidae</taxon>
        <taxon>Anophelinae</taxon>
        <taxon>Anopheles</taxon>
    </lineage>
</organism>
<proteinExistence type="predicted"/>
<evidence type="ECO:0000256" key="1">
    <source>
        <dbReference type="SAM" id="SignalP"/>
    </source>
</evidence>
<dbReference type="Gene3D" id="2.10.25.10">
    <property type="entry name" value="Laminin"/>
    <property type="match status" value="1"/>
</dbReference>
<dbReference type="VEuPathDB" id="VectorBase:AFUN019456"/>